<dbReference type="Pfam" id="PF04909">
    <property type="entry name" value="Amidohydro_2"/>
    <property type="match status" value="1"/>
</dbReference>
<proteinExistence type="predicted"/>
<feature type="domain" description="Amidohydrolase-related" evidence="2">
    <location>
        <begin position="82"/>
        <end position="349"/>
    </location>
</feature>
<dbReference type="EMBL" id="JAHESE010000033">
    <property type="protein sequence ID" value="MBT1711413.1"/>
    <property type="molecule type" value="Genomic_DNA"/>
</dbReference>
<organism evidence="3 4">
    <name type="scientific">Dawidia cretensis</name>
    <dbReference type="NCBI Taxonomy" id="2782350"/>
    <lineage>
        <taxon>Bacteria</taxon>
        <taxon>Pseudomonadati</taxon>
        <taxon>Bacteroidota</taxon>
        <taxon>Cytophagia</taxon>
        <taxon>Cytophagales</taxon>
        <taxon>Chryseotaleaceae</taxon>
        <taxon>Dawidia</taxon>
    </lineage>
</organism>
<keyword evidence="1" id="KW-0456">Lyase</keyword>
<evidence type="ECO:0000259" key="2">
    <source>
        <dbReference type="Pfam" id="PF04909"/>
    </source>
</evidence>
<dbReference type="InterPro" id="IPR032465">
    <property type="entry name" value="ACMSD"/>
</dbReference>
<evidence type="ECO:0000313" key="4">
    <source>
        <dbReference type="Proteomes" id="UP001319080"/>
    </source>
</evidence>
<dbReference type="GO" id="GO:0005829">
    <property type="term" value="C:cytosol"/>
    <property type="evidence" value="ECO:0007669"/>
    <property type="project" value="TreeGrafter"/>
</dbReference>
<comment type="caution">
    <text evidence="3">The sequence shown here is derived from an EMBL/GenBank/DDBJ whole genome shotgun (WGS) entry which is preliminary data.</text>
</comment>
<dbReference type="PANTHER" id="PTHR21240:SF30">
    <property type="entry name" value="AMIDOHYDROLASE-RELATED DOMAIN-CONTAINING PROTEIN-RELATED"/>
    <property type="match status" value="1"/>
</dbReference>
<dbReference type="GO" id="GO:0019748">
    <property type="term" value="P:secondary metabolic process"/>
    <property type="evidence" value="ECO:0007669"/>
    <property type="project" value="TreeGrafter"/>
</dbReference>
<dbReference type="PANTHER" id="PTHR21240">
    <property type="entry name" value="2-AMINO-3-CARBOXYLMUCONATE-6-SEMIALDEHYDE DECARBOXYLASE"/>
    <property type="match status" value="1"/>
</dbReference>
<protein>
    <submittedName>
        <fullName evidence="3">Amidohydrolase family protein</fullName>
    </submittedName>
</protein>
<dbReference type="AlphaFoldDB" id="A0AAP2E1K8"/>
<dbReference type="InterPro" id="IPR006680">
    <property type="entry name" value="Amidohydro-rel"/>
</dbReference>
<name>A0AAP2E1K8_9BACT</name>
<dbReference type="GO" id="GO:0016831">
    <property type="term" value="F:carboxy-lyase activity"/>
    <property type="evidence" value="ECO:0007669"/>
    <property type="project" value="InterPro"/>
</dbReference>
<dbReference type="GO" id="GO:0016787">
    <property type="term" value="F:hydrolase activity"/>
    <property type="evidence" value="ECO:0007669"/>
    <property type="project" value="InterPro"/>
</dbReference>
<dbReference type="SUPFAM" id="SSF51556">
    <property type="entry name" value="Metallo-dependent hydrolases"/>
    <property type="match status" value="1"/>
</dbReference>
<evidence type="ECO:0000313" key="3">
    <source>
        <dbReference type="EMBL" id="MBT1711413.1"/>
    </source>
</evidence>
<dbReference type="Proteomes" id="UP001319080">
    <property type="component" value="Unassembled WGS sequence"/>
</dbReference>
<keyword evidence="4" id="KW-1185">Reference proteome</keyword>
<sequence>MRKIATEEAFTIPEIVEAIRNVIRRGGPNLDLLLLKQLYEVPASPPAEAPSDSMQVSNRDRAAKDMLPKLLDFDTARLATMDANGVDIQILSLVMPGVQMFERVQAMELAQLANNRLGEVIRRHPDRFAGLASFAPQDPRAAAKEMERAITTLKLNGFIVNSHTGNAYLDDPQFLPILEAAEALGMPLYIHPRAPSDGMAGPFREYRLEGAVWGYGIETGTHILRLIFGGVFDRFPKLQVVIGHMGEALPFWLGRLDFMGAPGARAGRKNQLLPSEYFKRNITITTSGVEDPLALRYCIDKIGADRIMWAIDYPFQPTPSAVAFIDSAAISDTEREKIAWSNAERIFRIKKNH</sequence>
<evidence type="ECO:0000256" key="1">
    <source>
        <dbReference type="ARBA" id="ARBA00023239"/>
    </source>
</evidence>
<reference evidence="3 4" key="1">
    <citation type="submission" date="2021-05" db="EMBL/GenBank/DDBJ databases">
        <title>A Polyphasic approach of four new species of the genus Ohtaekwangia: Ohtaekwangia histidinii sp. nov., Ohtaekwangia cretensis sp. nov., Ohtaekwangia indiensis sp. nov., Ohtaekwangia reichenbachii sp. nov. from diverse environment.</title>
        <authorList>
            <person name="Octaviana S."/>
        </authorList>
    </citation>
    <scope>NUCLEOTIDE SEQUENCE [LARGE SCALE GENOMIC DNA]</scope>
    <source>
        <strain evidence="3 4">PWU5</strain>
    </source>
</reference>
<dbReference type="Gene3D" id="3.20.20.140">
    <property type="entry name" value="Metal-dependent hydrolases"/>
    <property type="match status" value="1"/>
</dbReference>
<accession>A0AAP2E1K8</accession>
<dbReference type="InterPro" id="IPR032466">
    <property type="entry name" value="Metal_Hydrolase"/>
</dbReference>
<gene>
    <name evidence="3" type="ORF">KK062_24435</name>
</gene>